<evidence type="ECO:0000313" key="2">
    <source>
        <dbReference type="Proteomes" id="UP001168877"/>
    </source>
</evidence>
<reference evidence="1" key="1">
    <citation type="journal article" date="2022" name="Plant J.">
        <title>Strategies of tolerance reflected in two North American maple genomes.</title>
        <authorList>
            <person name="McEvoy S.L."/>
            <person name="Sezen U.U."/>
            <person name="Trouern-Trend A."/>
            <person name="McMahon S.M."/>
            <person name="Schaberg P.G."/>
            <person name="Yang J."/>
            <person name="Wegrzyn J.L."/>
            <person name="Swenson N.G."/>
        </authorList>
    </citation>
    <scope>NUCLEOTIDE SEQUENCE</scope>
    <source>
        <strain evidence="1">NS2018</strain>
    </source>
</reference>
<organism evidence="1 2">
    <name type="scientific">Acer saccharum</name>
    <name type="common">Sugar maple</name>
    <dbReference type="NCBI Taxonomy" id="4024"/>
    <lineage>
        <taxon>Eukaryota</taxon>
        <taxon>Viridiplantae</taxon>
        <taxon>Streptophyta</taxon>
        <taxon>Embryophyta</taxon>
        <taxon>Tracheophyta</taxon>
        <taxon>Spermatophyta</taxon>
        <taxon>Magnoliopsida</taxon>
        <taxon>eudicotyledons</taxon>
        <taxon>Gunneridae</taxon>
        <taxon>Pentapetalae</taxon>
        <taxon>rosids</taxon>
        <taxon>malvids</taxon>
        <taxon>Sapindales</taxon>
        <taxon>Sapindaceae</taxon>
        <taxon>Hippocastanoideae</taxon>
        <taxon>Acereae</taxon>
        <taxon>Acer</taxon>
    </lineage>
</organism>
<dbReference type="EMBL" id="JAUESC010000001">
    <property type="protein sequence ID" value="KAK0607818.1"/>
    <property type="molecule type" value="Genomic_DNA"/>
</dbReference>
<keyword evidence="2" id="KW-1185">Reference proteome</keyword>
<dbReference type="Proteomes" id="UP001168877">
    <property type="component" value="Unassembled WGS sequence"/>
</dbReference>
<comment type="caution">
    <text evidence="1">The sequence shown here is derived from an EMBL/GenBank/DDBJ whole genome shotgun (WGS) entry which is preliminary data.</text>
</comment>
<protein>
    <submittedName>
        <fullName evidence="1">Uncharacterized protein</fullName>
    </submittedName>
</protein>
<reference evidence="1" key="2">
    <citation type="submission" date="2023-06" db="EMBL/GenBank/DDBJ databases">
        <authorList>
            <person name="Swenson N.G."/>
            <person name="Wegrzyn J.L."/>
            <person name="Mcevoy S.L."/>
        </authorList>
    </citation>
    <scope>NUCLEOTIDE SEQUENCE</scope>
    <source>
        <strain evidence="1">NS2018</strain>
        <tissue evidence="1">Leaf</tissue>
    </source>
</reference>
<dbReference type="AlphaFoldDB" id="A0AA39TTJ9"/>
<gene>
    <name evidence="1" type="ORF">LWI29_021063</name>
</gene>
<proteinExistence type="predicted"/>
<sequence>MQEMKSLMVQMLKGYQQLRWDRDLEQRWARDLELISLNQRFHFIDGLNQLRNKYIWFGKTRGESHCN</sequence>
<evidence type="ECO:0000313" key="1">
    <source>
        <dbReference type="EMBL" id="KAK0607818.1"/>
    </source>
</evidence>
<accession>A0AA39TTJ9</accession>
<name>A0AA39TTJ9_ACESA</name>